<gene>
    <name evidence="1" type="ORF">BTN85_1361</name>
</gene>
<dbReference type="EMBL" id="MSDW01000001">
    <property type="protein sequence ID" value="OKY78858.1"/>
    <property type="molecule type" value="Genomic_DNA"/>
</dbReference>
<accession>A0A1Q6DWZ6</accession>
<dbReference type="InParanoid" id="A0A1Q6DWZ6"/>
<keyword evidence="2" id="KW-1185">Reference proteome</keyword>
<proteinExistence type="predicted"/>
<organism evidence="1 2">
    <name type="scientific">Methanohalarchaeum thermophilum</name>
    <dbReference type="NCBI Taxonomy" id="1903181"/>
    <lineage>
        <taxon>Archaea</taxon>
        <taxon>Methanobacteriati</taxon>
        <taxon>Methanobacteriota</taxon>
        <taxon>Methanonatronarchaeia</taxon>
        <taxon>Methanonatronarchaeales</taxon>
        <taxon>Methanonatronarchaeaceae</taxon>
        <taxon>Candidatus Methanohalarchaeum</taxon>
    </lineage>
</organism>
<sequence>MKDNKLERKKKVDQDKCCLEIHDSLEARIERINRRNL</sequence>
<comment type="caution">
    <text evidence="1">The sequence shown here is derived from an EMBL/GenBank/DDBJ whole genome shotgun (WGS) entry which is preliminary data.</text>
</comment>
<dbReference type="AlphaFoldDB" id="A0A1Q6DWZ6"/>
<name>A0A1Q6DWZ6_METT1</name>
<evidence type="ECO:0000313" key="1">
    <source>
        <dbReference type="EMBL" id="OKY78858.1"/>
    </source>
</evidence>
<evidence type="ECO:0000313" key="2">
    <source>
        <dbReference type="Proteomes" id="UP000185744"/>
    </source>
</evidence>
<reference evidence="1" key="1">
    <citation type="submission" date="2016-12" db="EMBL/GenBank/DDBJ databases">
        <title>Discovery of methanogenic haloarchaea.</title>
        <authorList>
            <person name="Sorokin D.Y."/>
            <person name="Makarova K.S."/>
            <person name="Abbas B."/>
            <person name="Ferrer M."/>
            <person name="Golyshin P.N."/>
        </authorList>
    </citation>
    <scope>NUCLEOTIDE SEQUENCE [LARGE SCALE GENOMIC DNA]</scope>
    <source>
        <strain evidence="1">HMET1</strain>
    </source>
</reference>
<dbReference type="Proteomes" id="UP000185744">
    <property type="component" value="Unassembled WGS sequence"/>
</dbReference>
<protein>
    <submittedName>
        <fullName evidence="1">Uncharacterized protein</fullName>
    </submittedName>
</protein>